<evidence type="ECO:0000313" key="1">
    <source>
        <dbReference type="EMBL" id="QTD96087.1"/>
    </source>
</evidence>
<proteinExistence type="predicted"/>
<organism evidence="1 2">
    <name type="scientific">Streptomyces cyanogenus</name>
    <dbReference type="NCBI Taxonomy" id="80860"/>
    <lineage>
        <taxon>Bacteria</taxon>
        <taxon>Bacillati</taxon>
        <taxon>Actinomycetota</taxon>
        <taxon>Actinomycetes</taxon>
        <taxon>Kitasatosporales</taxon>
        <taxon>Streptomycetaceae</taxon>
        <taxon>Streptomyces</taxon>
    </lineage>
</organism>
<evidence type="ECO:0000313" key="2">
    <source>
        <dbReference type="Proteomes" id="UP000663908"/>
    </source>
</evidence>
<dbReference type="Gene3D" id="1.10.600.10">
    <property type="entry name" value="Farnesyl Diphosphate Synthase"/>
    <property type="match status" value="1"/>
</dbReference>
<sequence length="83" mass="9532">MPDSRAKMERFLGKTRATRTEAEVQWVLDELLASGCVDTVRARARSLAEEAHVEALKAFDDKPDSEDKQFLLELPFYMVERES</sequence>
<gene>
    <name evidence="1" type="ORF">S1361_01950</name>
</gene>
<protein>
    <submittedName>
        <fullName evidence="1">Uncharacterized protein</fullName>
    </submittedName>
</protein>
<keyword evidence="2" id="KW-1185">Reference proteome</keyword>
<reference evidence="1 2" key="1">
    <citation type="submission" date="2021-03" db="EMBL/GenBank/DDBJ databases">
        <title>Complete genome sequence of Streptomyces cyanogenus S136, producer of anticancer angucycline landomycin A.</title>
        <authorList>
            <person name="Hrab P."/>
            <person name="Ruckert C."/>
            <person name="Busche T."/>
            <person name="Ostash I."/>
            <person name="Kalinowski J."/>
            <person name="Fedorenko V."/>
            <person name="Yushchuk O."/>
            <person name="Ostash B."/>
        </authorList>
    </citation>
    <scope>NUCLEOTIDE SEQUENCE [LARGE SCALE GENOMIC DNA]</scope>
    <source>
        <strain evidence="1 2">S136</strain>
    </source>
</reference>
<dbReference type="InterPro" id="IPR008949">
    <property type="entry name" value="Isoprenoid_synthase_dom_sf"/>
</dbReference>
<dbReference type="EMBL" id="CP071839">
    <property type="protein sequence ID" value="QTD96087.1"/>
    <property type="molecule type" value="Genomic_DNA"/>
</dbReference>
<dbReference type="RefSeq" id="WP_208030110.1">
    <property type="nucleotide sequence ID" value="NZ_CP071839.1"/>
</dbReference>
<name>A0ABX7TID1_STRCY</name>
<accession>A0ABX7TID1</accession>
<dbReference type="Proteomes" id="UP000663908">
    <property type="component" value="Chromosome"/>
</dbReference>